<keyword evidence="2" id="KW-0812">Transmembrane</keyword>
<dbReference type="EMBL" id="JAUEPO010000001">
    <property type="protein sequence ID" value="KAK3335836.1"/>
    <property type="molecule type" value="Genomic_DNA"/>
</dbReference>
<feature type="transmembrane region" description="Helical" evidence="2">
    <location>
        <begin position="92"/>
        <end position="115"/>
    </location>
</feature>
<keyword evidence="2" id="KW-1133">Transmembrane helix</keyword>
<keyword evidence="2" id="KW-0472">Membrane</keyword>
<reference evidence="3" key="1">
    <citation type="journal article" date="2023" name="Mol. Phylogenet. Evol.">
        <title>Genome-scale phylogeny and comparative genomics of the fungal order Sordariales.</title>
        <authorList>
            <person name="Hensen N."/>
            <person name="Bonometti L."/>
            <person name="Westerberg I."/>
            <person name="Brannstrom I.O."/>
            <person name="Guillou S."/>
            <person name="Cros-Aarteil S."/>
            <person name="Calhoun S."/>
            <person name="Haridas S."/>
            <person name="Kuo A."/>
            <person name="Mondo S."/>
            <person name="Pangilinan J."/>
            <person name="Riley R."/>
            <person name="LaButti K."/>
            <person name="Andreopoulos B."/>
            <person name="Lipzen A."/>
            <person name="Chen C."/>
            <person name="Yan M."/>
            <person name="Daum C."/>
            <person name="Ng V."/>
            <person name="Clum A."/>
            <person name="Steindorff A."/>
            <person name="Ohm R.A."/>
            <person name="Martin F."/>
            <person name="Silar P."/>
            <person name="Natvig D.O."/>
            <person name="Lalanne C."/>
            <person name="Gautier V."/>
            <person name="Ament-Velasquez S.L."/>
            <person name="Kruys A."/>
            <person name="Hutchinson M.I."/>
            <person name="Powell A.J."/>
            <person name="Barry K."/>
            <person name="Miller A.N."/>
            <person name="Grigoriev I.V."/>
            <person name="Debuchy R."/>
            <person name="Gladieux P."/>
            <person name="Hiltunen Thoren M."/>
            <person name="Johannesson H."/>
        </authorList>
    </citation>
    <scope>NUCLEOTIDE SEQUENCE</scope>
    <source>
        <strain evidence="3">SMH4131-1</strain>
    </source>
</reference>
<reference evidence="3" key="2">
    <citation type="submission" date="2023-06" db="EMBL/GenBank/DDBJ databases">
        <authorList>
            <consortium name="Lawrence Berkeley National Laboratory"/>
            <person name="Haridas S."/>
            <person name="Hensen N."/>
            <person name="Bonometti L."/>
            <person name="Westerberg I."/>
            <person name="Brannstrom I.O."/>
            <person name="Guillou S."/>
            <person name="Cros-Aarteil S."/>
            <person name="Calhoun S."/>
            <person name="Kuo A."/>
            <person name="Mondo S."/>
            <person name="Pangilinan J."/>
            <person name="Riley R."/>
            <person name="Labutti K."/>
            <person name="Andreopoulos B."/>
            <person name="Lipzen A."/>
            <person name="Chen C."/>
            <person name="Yanf M."/>
            <person name="Daum C."/>
            <person name="Ng V."/>
            <person name="Clum A."/>
            <person name="Steindorff A."/>
            <person name="Ohm R."/>
            <person name="Martin F."/>
            <person name="Silar P."/>
            <person name="Natvig D."/>
            <person name="Lalanne C."/>
            <person name="Gautier V."/>
            <person name="Ament-Velasquez S.L."/>
            <person name="Kruys A."/>
            <person name="Hutchinson M.I."/>
            <person name="Powell A.J."/>
            <person name="Barry K."/>
            <person name="Miller A.N."/>
            <person name="Grigoriev I.V."/>
            <person name="Debuchy R."/>
            <person name="Gladieux P."/>
            <person name="Thoren M.H."/>
            <person name="Johannesson H."/>
        </authorList>
    </citation>
    <scope>NUCLEOTIDE SEQUENCE</scope>
    <source>
        <strain evidence="3">SMH4131-1</strain>
    </source>
</reference>
<evidence type="ECO:0000313" key="3">
    <source>
        <dbReference type="EMBL" id="KAK3335836.1"/>
    </source>
</evidence>
<feature type="region of interest" description="Disordered" evidence="1">
    <location>
        <begin position="202"/>
        <end position="233"/>
    </location>
</feature>
<gene>
    <name evidence="3" type="ORF">B0T19DRAFT_20588</name>
</gene>
<sequence>MDEDEGTRGVHLRPKSPGAVAKLIQVIARFVTVLYGLATVTVLGWIYSVWKWEPTVRVDIIFPSFFPVIVGTLMDSYEVVSLLFLKRRSPVNIVAVAVDVAVAISSVVCFLIIGLTDYGSDQSYIGWGSKRPDWAVDMNNCMIFMIVFCLIHVLFIVMASAGCVLNTVRRNRARLRALRSRNQAELVQFTEAQRIRAEMGQPKGLTGQLDSPQALAAPAQTAPTSSTLMPSTLTAAHAT</sequence>
<feature type="transmembrane region" description="Helical" evidence="2">
    <location>
        <begin position="26"/>
        <end position="48"/>
    </location>
</feature>
<name>A0AAE0MKD8_9PEZI</name>
<evidence type="ECO:0000256" key="1">
    <source>
        <dbReference type="SAM" id="MobiDB-lite"/>
    </source>
</evidence>
<evidence type="ECO:0000256" key="2">
    <source>
        <dbReference type="SAM" id="Phobius"/>
    </source>
</evidence>
<dbReference type="Proteomes" id="UP001286456">
    <property type="component" value="Unassembled WGS sequence"/>
</dbReference>
<feature type="transmembrane region" description="Helical" evidence="2">
    <location>
        <begin position="142"/>
        <end position="168"/>
    </location>
</feature>
<keyword evidence="4" id="KW-1185">Reference proteome</keyword>
<dbReference type="AlphaFoldDB" id="A0AAE0MKD8"/>
<comment type="caution">
    <text evidence="3">The sequence shown here is derived from an EMBL/GenBank/DDBJ whole genome shotgun (WGS) entry which is preliminary data.</text>
</comment>
<feature type="compositionally biased region" description="Low complexity" evidence="1">
    <location>
        <begin position="211"/>
        <end position="233"/>
    </location>
</feature>
<evidence type="ECO:0000313" key="4">
    <source>
        <dbReference type="Proteomes" id="UP001286456"/>
    </source>
</evidence>
<feature type="transmembrane region" description="Helical" evidence="2">
    <location>
        <begin position="60"/>
        <end position="85"/>
    </location>
</feature>
<organism evidence="3 4">
    <name type="scientific">Cercophora scortea</name>
    <dbReference type="NCBI Taxonomy" id="314031"/>
    <lineage>
        <taxon>Eukaryota</taxon>
        <taxon>Fungi</taxon>
        <taxon>Dikarya</taxon>
        <taxon>Ascomycota</taxon>
        <taxon>Pezizomycotina</taxon>
        <taxon>Sordariomycetes</taxon>
        <taxon>Sordariomycetidae</taxon>
        <taxon>Sordariales</taxon>
        <taxon>Lasiosphaeriaceae</taxon>
        <taxon>Cercophora</taxon>
    </lineage>
</organism>
<proteinExistence type="predicted"/>
<protein>
    <submittedName>
        <fullName evidence="3">Uncharacterized protein</fullName>
    </submittedName>
</protein>
<accession>A0AAE0MKD8</accession>